<proteinExistence type="predicted"/>
<dbReference type="Proteomes" id="UP000267027">
    <property type="component" value="Unassembled WGS sequence"/>
</dbReference>
<sequence>MIRSIRFNSMITTSEFRTVASRQGLFDGPLRDIPRCGFRTYHPSNPNAILQLSYYGNGVSA</sequence>
<keyword evidence="2" id="KW-1185">Reference proteome</keyword>
<evidence type="ECO:0000313" key="3">
    <source>
        <dbReference type="WBParaSite" id="ACOC_0000940101-mRNA-1"/>
    </source>
</evidence>
<dbReference type="OMA" id="MITTSEF"/>
<gene>
    <name evidence="1" type="ORF">ACOC_LOCUS9402</name>
</gene>
<protein>
    <submittedName>
        <fullName evidence="1 3">Uncharacterized protein</fullName>
    </submittedName>
</protein>
<dbReference type="AlphaFoldDB" id="A0A0R3PU62"/>
<name>A0A0R3PU62_ANGCS</name>
<dbReference type="OrthoDB" id="5788425at2759"/>
<evidence type="ECO:0000313" key="1">
    <source>
        <dbReference type="EMBL" id="VDM60987.1"/>
    </source>
</evidence>
<reference evidence="1 2" key="2">
    <citation type="submission" date="2018-11" db="EMBL/GenBank/DDBJ databases">
        <authorList>
            <consortium name="Pathogen Informatics"/>
        </authorList>
    </citation>
    <scope>NUCLEOTIDE SEQUENCE [LARGE SCALE GENOMIC DNA]</scope>
    <source>
        <strain evidence="1 2">Costa Rica</strain>
    </source>
</reference>
<dbReference type="WBParaSite" id="ACOC_0000940101-mRNA-1">
    <property type="protein sequence ID" value="ACOC_0000940101-mRNA-1"/>
    <property type="gene ID" value="ACOC_0000940101"/>
</dbReference>
<evidence type="ECO:0000313" key="2">
    <source>
        <dbReference type="Proteomes" id="UP000267027"/>
    </source>
</evidence>
<organism evidence="3">
    <name type="scientific">Angiostrongylus costaricensis</name>
    <name type="common">Nematode worm</name>
    <dbReference type="NCBI Taxonomy" id="334426"/>
    <lineage>
        <taxon>Eukaryota</taxon>
        <taxon>Metazoa</taxon>
        <taxon>Ecdysozoa</taxon>
        <taxon>Nematoda</taxon>
        <taxon>Chromadorea</taxon>
        <taxon>Rhabditida</taxon>
        <taxon>Rhabditina</taxon>
        <taxon>Rhabditomorpha</taxon>
        <taxon>Strongyloidea</taxon>
        <taxon>Metastrongylidae</taxon>
        <taxon>Angiostrongylus</taxon>
    </lineage>
</organism>
<reference evidence="3" key="1">
    <citation type="submission" date="2017-02" db="UniProtKB">
        <authorList>
            <consortium name="WormBaseParasite"/>
        </authorList>
    </citation>
    <scope>IDENTIFICATION</scope>
</reference>
<dbReference type="EMBL" id="UYYA01004292">
    <property type="protein sequence ID" value="VDM60987.1"/>
    <property type="molecule type" value="Genomic_DNA"/>
</dbReference>
<accession>A0A0R3PU62</accession>